<dbReference type="KEGG" id="cprv:CYPRO_1547"/>
<name>A0A345UJZ6_9BACT</name>
<dbReference type="AlphaFoldDB" id="A0A345UJZ6"/>
<sequence length="75" mass="8258">MFLYALILRGEENSFIGEIHKPAGSILMCCLPKATKISESAYIFQYNFSRSRGEQIAANRDLSDADGEPVTDTGV</sequence>
<protein>
    <submittedName>
        <fullName evidence="1">Uncharacterized protein</fullName>
    </submittedName>
</protein>
<evidence type="ECO:0000313" key="2">
    <source>
        <dbReference type="Proteomes" id="UP000254808"/>
    </source>
</evidence>
<dbReference type="EMBL" id="CP027806">
    <property type="protein sequence ID" value="AXJ00798.1"/>
    <property type="molecule type" value="Genomic_DNA"/>
</dbReference>
<accession>A0A345UJZ6</accession>
<keyword evidence="2" id="KW-1185">Reference proteome</keyword>
<dbReference type="Proteomes" id="UP000254808">
    <property type="component" value="Chromosome"/>
</dbReference>
<proteinExistence type="predicted"/>
<evidence type="ECO:0000313" key="1">
    <source>
        <dbReference type="EMBL" id="AXJ00798.1"/>
    </source>
</evidence>
<reference evidence="1 2" key="1">
    <citation type="submission" date="2018-03" db="EMBL/GenBank/DDBJ databases">
        <title>Phenotypic and genomic properties of Cyclonatronum proteinivorum gen. nov., sp. nov., a haloalkaliphilic bacteroidete from soda lakes possessing Na+-translocating rhodopsin.</title>
        <authorList>
            <person name="Toshchakov S.V."/>
            <person name="Korzhenkov A."/>
            <person name="Samarov N.I."/>
            <person name="Kublanov I.V."/>
            <person name="Muntyan M.S."/>
            <person name="Sorokin D.Y."/>
        </authorList>
    </citation>
    <scope>NUCLEOTIDE SEQUENCE [LARGE SCALE GENOMIC DNA]</scope>
    <source>
        <strain evidence="1 2">Omega</strain>
    </source>
</reference>
<gene>
    <name evidence="1" type="ORF">CYPRO_1547</name>
</gene>
<organism evidence="1 2">
    <name type="scientific">Cyclonatronum proteinivorum</name>
    <dbReference type="NCBI Taxonomy" id="1457365"/>
    <lineage>
        <taxon>Bacteria</taxon>
        <taxon>Pseudomonadati</taxon>
        <taxon>Balneolota</taxon>
        <taxon>Balneolia</taxon>
        <taxon>Balneolales</taxon>
        <taxon>Cyclonatronaceae</taxon>
        <taxon>Cyclonatronum</taxon>
    </lineage>
</organism>